<feature type="compositionally biased region" description="Low complexity" evidence="2">
    <location>
        <begin position="382"/>
        <end position="398"/>
    </location>
</feature>
<protein>
    <submittedName>
        <fullName evidence="3">Uncharacterized protein</fullName>
    </submittedName>
</protein>
<feature type="region of interest" description="Disordered" evidence="2">
    <location>
        <begin position="1"/>
        <end position="39"/>
    </location>
</feature>
<feature type="compositionally biased region" description="Basic and acidic residues" evidence="2">
    <location>
        <begin position="458"/>
        <end position="471"/>
    </location>
</feature>
<evidence type="ECO:0000256" key="1">
    <source>
        <dbReference type="SAM" id="Coils"/>
    </source>
</evidence>
<evidence type="ECO:0000256" key="2">
    <source>
        <dbReference type="SAM" id="MobiDB-lite"/>
    </source>
</evidence>
<feature type="compositionally biased region" description="Polar residues" evidence="2">
    <location>
        <begin position="176"/>
        <end position="193"/>
    </location>
</feature>
<dbReference type="EMBL" id="LKEB01000042">
    <property type="protein sequence ID" value="ROW06326.1"/>
    <property type="molecule type" value="Genomic_DNA"/>
</dbReference>
<proteinExistence type="predicted"/>
<dbReference type="OrthoDB" id="10543426at2759"/>
<accession>A0A423WSP2</accession>
<feature type="region of interest" description="Disordered" evidence="2">
    <location>
        <begin position="125"/>
        <end position="195"/>
    </location>
</feature>
<dbReference type="Proteomes" id="UP000285146">
    <property type="component" value="Unassembled WGS sequence"/>
</dbReference>
<evidence type="ECO:0000313" key="4">
    <source>
        <dbReference type="Proteomes" id="UP000285146"/>
    </source>
</evidence>
<gene>
    <name evidence="3" type="ORF">VPNG_07502</name>
</gene>
<organism evidence="3 4">
    <name type="scientific">Cytospora leucostoma</name>
    <dbReference type="NCBI Taxonomy" id="1230097"/>
    <lineage>
        <taxon>Eukaryota</taxon>
        <taxon>Fungi</taxon>
        <taxon>Dikarya</taxon>
        <taxon>Ascomycota</taxon>
        <taxon>Pezizomycotina</taxon>
        <taxon>Sordariomycetes</taxon>
        <taxon>Sordariomycetidae</taxon>
        <taxon>Diaporthales</taxon>
        <taxon>Cytosporaceae</taxon>
        <taxon>Cytospora</taxon>
    </lineage>
</organism>
<reference evidence="3 4" key="1">
    <citation type="submission" date="2015-09" db="EMBL/GenBank/DDBJ databases">
        <title>Host preference determinants of Valsa canker pathogens revealed by comparative genomics.</title>
        <authorList>
            <person name="Yin Z."/>
            <person name="Huang L."/>
        </authorList>
    </citation>
    <scope>NUCLEOTIDE SEQUENCE [LARGE SCALE GENOMIC DNA]</scope>
    <source>
        <strain evidence="3 4">SXYLt</strain>
    </source>
</reference>
<feature type="compositionally biased region" description="Polar residues" evidence="2">
    <location>
        <begin position="27"/>
        <end position="38"/>
    </location>
</feature>
<comment type="caution">
    <text evidence="3">The sequence shown here is derived from an EMBL/GenBank/DDBJ whole genome shotgun (WGS) entry which is preliminary data.</text>
</comment>
<dbReference type="InParanoid" id="A0A423WSP2"/>
<feature type="region of interest" description="Disordered" evidence="2">
    <location>
        <begin position="374"/>
        <end position="471"/>
    </location>
</feature>
<sequence>MVMGIDSESSSNIIDLTQEDQMELAEDNNTSPSPSWSAPANDYLRQVATKALALLPDFDTIEEPYQENHGNGIQDQPEATRHIDQDAPASEAQNLGGGARSLASSYKIAPATSTSVLHLPVTDPQAVDSSQADKEIPKGGNGNKLRPKAPPQTTFAPPRKRPTTMDQEPVAKKSKLSNPGSSVTQSPQTNISRHSVVYQKQLDELRTKLKEAREKLQHNKHSIDKRDKELQIMLMQIDMEKLMVLHKAQLQCDAAHDPGQSGKVELGLSNLETMPGSHGSFEPLPRPSVFMLRQLNKFRAELQDLEPQLDAKAGKTTSFEMVDEIRRAVDLRFFIQELEGHYKADREREEDIRRKREGIEREDVSVTGIYQQVQPLAMSSPTHSAAESSTSRSASTFSDTQSDASFGEHVRGSSKPSLPTMPEQPVYPQVLVESSNAYVGSESGQRRSQRLRKAAPKQSEDKVGQRKPDSV</sequence>
<name>A0A423WSP2_9PEZI</name>
<feature type="coiled-coil region" evidence="1">
    <location>
        <begin position="195"/>
        <end position="222"/>
    </location>
</feature>
<keyword evidence="4" id="KW-1185">Reference proteome</keyword>
<feature type="compositionally biased region" description="Acidic residues" evidence="2">
    <location>
        <begin position="17"/>
        <end position="26"/>
    </location>
</feature>
<dbReference type="AlphaFoldDB" id="A0A423WSP2"/>
<evidence type="ECO:0000313" key="3">
    <source>
        <dbReference type="EMBL" id="ROW06326.1"/>
    </source>
</evidence>
<keyword evidence="1" id="KW-0175">Coiled coil</keyword>